<dbReference type="EMBL" id="BAAAYV010000010">
    <property type="protein sequence ID" value="GAA3660828.1"/>
    <property type="molecule type" value="Genomic_DNA"/>
</dbReference>
<dbReference type="InterPro" id="IPR002591">
    <property type="entry name" value="Phosphodiest/P_Trfase"/>
</dbReference>
<dbReference type="RefSeq" id="WP_221857429.1">
    <property type="nucleotide sequence ID" value="NZ_BAAAYV010000010.1"/>
</dbReference>
<proteinExistence type="predicted"/>
<dbReference type="Proteomes" id="UP001410795">
    <property type="component" value="Unassembled WGS sequence"/>
</dbReference>
<sequence>MPPIVPTGPLSARSLTGVAPDILASLSGSAEMLAPVRSAVLIVIDGLGAMQLRAHAGHARRLAALGGKKDVARSVFPSTTAAALTSILTGSEPGQHGLVGYRVMDPARGRPVNQLNGYERDGLDPASWQRRPTVFERAAAEGRRTFAVGLGQYSKSGLTAAILRGAEYVPADDVRARVRLAYELAAAEPGSLVYCYLPEVDQAGHRHGVASDEWVAALEDVDGAFAAPVPHGVGAVATADHGMVDVPRHRHVLLQSEDPRLDGVAHLGGEPRLLHLYLEDDVHAADVARTWERESGRSADVVTRDDAIAGGVFGPVADDVVPRIGDVLVAARGSWAFYDDRLADKRPQDMIGQHGSTTPEEVVVPLLRLGAYAG</sequence>
<accession>A0ABP7BJ52</accession>
<gene>
    <name evidence="1" type="ORF">GCM10022202_22420</name>
</gene>
<organism evidence="1 2">
    <name type="scientific">Microbacterium marinilacus</name>
    <dbReference type="NCBI Taxonomy" id="415209"/>
    <lineage>
        <taxon>Bacteria</taxon>
        <taxon>Bacillati</taxon>
        <taxon>Actinomycetota</taxon>
        <taxon>Actinomycetes</taxon>
        <taxon>Micrococcales</taxon>
        <taxon>Microbacteriaceae</taxon>
        <taxon>Microbacterium</taxon>
    </lineage>
</organism>
<dbReference type="SUPFAM" id="SSF53649">
    <property type="entry name" value="Alkaline phosphatase-like"/>
    <property type="match status" value="1"/>
</dbReference>
<dbReference type="Gene3D" id="3.40.720.10">
    <property type="entry name" value="Alkaline Phosphatase, subunit A"/>
    <property type="match status" value="1"/>
</dbReference>
<evidence type="ECO:0000313" key="1">
    <source>
        <dbReference type="EMBL" id="GAA3660828.1"/>
    </source>
</evidence>
<dbReference type="InterPro" id="IPR017850">
    <property type="entry name" value="Alkaline_phosphatase_core_sf"/>
</dbReference>
<dbReference type="PANTHER" id="PTHR10151">
    <property type="entry name" value="ECTONUCLEOTIDE PYROPHOSPHATASE/PHOSPHODIESTERASE"/>
    <property type="match status" value="1"/>
</dbReference>
<dbReference type="PANTHER" id="PTHR10151:SF120">
    <property type="entry name" value="BIS(5'-ADENOSYL)-TRIPHOSPHATASE"/>
    <property type="match status" value="1"/>
</dbReference>
<reference evidence="2" key="1">
    <citation type="journal article" date="2019" name="Int. J. Syst. Evol. Microbiol.">
        <title>The Global Catalogue of Microorganisms (GCM) 10K type strain sequencing project: providing services to taxonomists for standard genome sequencing and annotation.</title>
        <authorList>
            <consortium name="The Broad Institute Genomics Platform"/>
            <consortium name="The Broad Institute Genome Sequencing Center for Infectious Disease"/>
            <person name="Wu L."/>
            <person name="Ma J."/>
        </authorList>
    </citation>
    <scope>NUCLEOTIDE SEQUENCE [LARGE SCALE GENOMIC DNA]</scope>
    <source>
        <strain evidence="2">JCM 16546</strain>
    </source>
</reference>
<protein>
    <submittedName>
        <fullName evidence="1">Alkaline phosphatase family protein</fullName>
    </submittedName>
</protein>
<comment type="caution">
    <text evidence="1">The sequence shown here is derived from an EMBL/GenBank/DDBJ whole genome shotgun (WGS) entry which is preliminary data.</text>
</comment>
<keyword evidence="2" id="KW-1185">Reference proteome</keyword>
<dbReference type="Pfam" id="PF01663">
    <property type="entry name" value="Phosphodiest"/>
    <property type="match status" value="1"/>
</dbReference>
<name>A0ABP7BJ52_9MICO</name>
<evidence type="ECO:0000313" key="2">
    <source>
        <dbReference type="Proteomes" id="UP001410795"/>
    </source>
</evidence>